<reference evidence="8 9" key="1">
    <citation type="submission" date="2024-02" db="EMBL/GenBank/DDBJ databases">
        <title>De novo assembly and annotation of 12 fungi associated with fruit tree decline syndrome in Ontario, Canada.</title>
        <authorList>
            <person name="Sulman M."/>
            <person name="Ellouze W."/>
            <person name="Ilyukhin E."/>
        </authorList>
    </citation>
    <scope>NUCLEOTIDE SEQUENCE [LARGE SCALE GENOMIC DNA]</scope>
    <source>
        <strain evidence="8 9">M42-189</strain>
    </source>
</reference>
<feature type="transmembrane region" description="Helical" evidence="6">
    <location>
        <begin position="437"/>
        <end position="457"/>
    </location>
</feature>
<dbReference type="InterPro" id="IPR020846">
    <property type="entry name" value="MFS_dom"/>
</dbReference>
<feature type="transmembrane region" description="Helical" evidence="6">
    <location>
        <begin position="216"/>
        <end position="236"/>
    </location>
</feature>
<feature type="transmembrane region" description="Helical" evidence="6">
    <location>
        <begin position="338"/>
        <end position="356"/>
    </location>
</feature>
<evidence type="ECO:0000313" key="8">
    <source>
        <dbReference type="EMBL" id="KAL1604794.1"/>
    </source>
</evidence>
<proteinExistence type="inferred from homology"/>
<sequence length="516" mass="56398">MSSVESSFKDLKAPVQPKDELELGTGTTTTLPGTVELPWSGQYKALWACKRSVFASFACSSAAVLIGYDLYLIGSIIANPTFVEYFGVYDESIQAWALPADRQLVWSIVQYCSAMVGALVSRLLDDMFGKKLNFHCLIACVDILKNHLTMAGTLVELLSPNWLVWIVAKILFGAAMGQMQGTIPSYIAELAPTHIRGSCVLKGTTSVSGNWSWKGAVVSQFAIGTICLALFIPLVLESPYYLVGRGKTDQARQVLQRLRGSERDYEVDRDVASIKATLDHERQARSEAVSYFECFQGTNLRRTLIACLPMAMQHFMGYPLAGNYQAYFLSLSGFEDSFLIGIVSMLIGMIAIIGAFTMIEKTGRRPQLIYGSIGLCSCLLIIGILDFINPSSKSSSTAVAVFCILWSVFYYASLGAVGWTIPGEVPSARLRSKTTSIAGFTNSLINMGWSIAVPYLVNKENANLGAKTGLVFFGPSVVLLVVAWVSVPETKGKSFAELDELFERKTSARKFRVSVT</sequence>
<dbReference type="InterPro" id="IPR005829">
    <property type="entry name" value="Sugar_transporter_CS"/>
</dbReference>
<evidence type="ECO:0000256" key="1">
    <source>
        <dbReference type="ARBA" id="ARBA00004141"/>
    </source>
</evidence>
<dbReference type="PANTHER" id="PTHR48022:SF2">
    <property type="entry name" value="PLASTIDIC GLUCOSE TRANSPORTER 4"/>
    <property type="match status" value="1"/>
</dbReference>
<feature type="transmembrane region" description="Helical" evidence="6">
    <location>
        <begin position="397"/>
        <end position="417"/>
    </location>
</feature>
<dbReference type="PROSITE" id="PS00217">
    <property type="entry name" value="SUGAR_TRANSPORT_2"/>
    <property type="match status" value="1"/>
</dbReference>
<evidence type="ECO:0000256" key="2">
    <source>
        <dbReference type="ARBA" id="ARBA00010992"/>
    </source>
</evidence>
<dbReference type="Gene3D" id="1.20.1250.20">
    <property type="entry name" value="MFS general substrate transporter like domains"/>
    <property type="match status" value="1"/>
</dbReference>
<comment type="subcellular location">
    <subcellularLocation>
        <location evidence="1">Membrane</location>
        <topology evidence="1">Multi-pass membrane protein</topology>
    </subcellularLocation>
</comment>
<keyword evidence="3 6" id="KW-0812">Transmembrane</keyword>
<protein>
    <recommendedName>
        <fullName evidence="7">Major facilitator superfamily (MFS) profile domain-containing protein</fullName>
    </recommendedName>
</protein>
<comment type="similarity">
    <text evidence="2">Belongs to the major facilitator superfamily. Sugar transporter (TC 2.A.1.1) family.</text>
</comment>
<evidence type="ECO:0000256" key="6">
    <source>
        <dbReference type="SAM" id="Phobius"/>
    </source>
</evidence>
<feature type="transmembrane region" description="Helical" evidence="6">
    <location>
        <begin position="469"/>
        <end position="487"/>
    </location>
</feature>
<evidence type="ECO:0000256" key="4">
    <source>
        <dbReference type="ARBA" id="ARBA00022989"/>
    </source>
</evidence>
<dbReference type="EMBL" id="JAKJXO020000005">
    <property type="protein sequence ID" value="KAL1604794.1"/>
    <property type="molecule type" value="Genomic_DNA"/>
</dbReference>
<keyword evidence="4 6" id="KW-1133">Transmembrane helix</keyword>
<organism evidence="8 9">
    <name type="scientific">Paraconiothyrium brasiliense</name>
    <dbReference type="NCBI Taxonomy" id="300254"/>
    <lineage>
        <taxon>Eukaryota</taxon>
        <taxon>Fungi</taxon>
        <taxon>Dikarya</taxon>
        <taxon>Ascomycota</taxon>
        <taxon>Pezizomycotina</taxon>
        <taxon>Dothideomycetes</taxon>
        <taxon>Pleosporomycetidae</taxon>
        <taxon>Pleosporales</taxon>
        <taxon>Massarineae</taxon>
        <taxon>Didymosphaeriaceae</taxon>
        <taxon>Paraconiothyrium</taxon>
    </lineage>
</organism>
<comment type="caution">
    <text evidence="8">The sequence shown here is derived from an EMBL/GenBank/DDBJ whole genome shotgun (WGS) entry which is preliminary data.</text>
</comment>
<keyword evidence="5 6" id="KW-0472">Membrane</keyword>
<keyword evidence="9" id="KW-1185">Reference proteome</keyword>
<evidence type="ECO:0000256" key="3">
    <source>
        <dbReference type="ARBA" id="ARBA00022692"/>
    </source>
</evidence>
<feature type="transmembrane region" description="Helical" evidence="6">
    <location>
        <begin position="104"/>
        <end position="124"/>
    </location>
</feature>
<evidence type="ECO:0000259" key="7">
    <source>
        <dbReference type="PROSITE" id="PS50850"/>
    </source>
</evidence>
<feature type="transmembrane region" description="Helical" evidence="6">
    <location>
        <begin position="368"/>
        <end position="385"/>
    </location>
</feature>
<gene>
    <name evidence="8" type="ORF">SLS60_004334</name>
</gene>
<dbReference type="InterPro" id="IPR005828">
    <property type="entry name" value="MFS_sugar_transport-like"/>
</dbReference>
<evidence type="ECO:0000256" key="5">
    <source>
        <dbReference type="ARBA" id="ARBA00023136"/>
    </source>
</evidence>
<dbReference type="InterPro" id="IPR036259">
    <property type="entry name" value="MFS_trans_sf"/>
</dbReference>
<evidence type="ECO:0000313" key="9">
    <source>
        <dbReference type="Proteomes" id="UP001521785"/>
    </source>
</evidence>
<dbReference type="PANTHER" id="PTHR48022">
    <property type="entry name" value="PLASTIDIC GLUCOSE TRANSPORTER 4"/>
    <property type="match status" value="1"/>
</dbReference>
<feature type="transmembrane region" description="Helical" evidence="6">
    <location>
        <begin position="53"/>
        <end position="78"/>
    </location>
</feature>
<dbReference type="InterPro" id="IPR050360">
    <property type="entry name" value="MFS_Sugar_Transporters"/>
</dbReference>
<feature type="domain" description="Major facilitator superfamily (MFS) profile" evidence="7">
    <location>
        <begin position="55"/>
        <end position="491"/>
    </location>
</feature>
<accession>A0ABR3RK13</accession>
<dbReference type="SUPFAM" id="SSF103473">
    <property type="entry name" value="MFS general substrate transporter"/>
    <property type="match status" value="1"/>
</dbReference>
<dbReference type="Proteomes" id="UP001521785">
    <property type="component" value="Unassembled WGS sequence"/>
</dbReference>
<dbReference type="PROSITE" id="PS50850">
    <property type="entry name" value="MFS"/>
    <property type="match status" value="1"/>
</dbReference>
<name>A0ABR3RK13_9PLEO</name>
<dbReference type="Pfam" id="PF00083">
    <property type="entry name" value="Sugar_tr"/>
    <property type="match status" value="1"/>
</dbReference>